<dbReference type="AlphaFoldDB" id="S8AS44"/>
<evidence type="ECO:0000313" key="3">
    <source>
        <dbReference type="Proteomes" id="UP000015100"/>
    </source>
</evidence>
<feature type="region of interest" description="Disordered" evidence="1">
    <location>
        <begin position="110"/>
        <end position="154"/>
    </location>
</feature>
<comment type="caution">
    <text evidence="2">The sequence shown here is derived from an EMBL/GenBank/DDBJ whole genome shotgun (WGS) entry which is preliminary data.</text>
</comment>
<accession>S8AS44</accession>
<feature type="region of interest" description="Disordered" evidence="1">
    <location>
        <begin position="1"/>
        <end position="69"/>
    </location>
</feature>
<feature type="compositionally biased region" description="Basic and acidic residues" evidence="1">
    <location>
        <begin position="122"/>
        <end position="154"/>
    </location>
</feature>
<name>S8AS44_DACHA</name>
<sequence length="154" mass="17638">MKALQDIFPHINNEDRGPMSSTDNSGVDMWNPYVYDQEEWQEELRPRRRPYSTRRLAPGTKEPYYLEGPGLGKSWDYLDNLEIGGKSPRQGPNRWLSSLSTLPVSGEKAFKRGLGEETDPAEEIRQLKQGRGEENESKEELTGDIKEKAQKTEP</sequence>
<keyword evidence="3" id="KW-1185">Reference proteome</keyword>
<evidence type="ECO:0000313" key="2">
    <source>
        <dbReference type="EMBL" id="EPS43816.1"/>
    </source>
</evidence>
<protein>
    <submittedName>
        <fullName evidence="2">Uncharacterized protein</fullName>
    </submittedName>
</protein>
<dbReference type="HOGENOM" id="CLU_1704171_0_0_1"/>
<organism evidence="2 3">
    <name type="scientific">Dactylellina haptotyla (strain CBS 200.50)</name>
    <name type="common">Nematode-trapping fungus</name>
    <name type="synonym">Monacrosporium haptotylum</name>
    <dbReference type="NCBI Taxonomy" id="1284197"/>
    <lineage>
        <taxon>Eukaryota</taxon>
        <taxon>Fungi</taxon>
        <taxon>Dikarya</taxon>
        <taxon>Ascomycota</taxon>
        <taxon>Pezizomycotina</taxon>
        <taxon>Orbiliomycetes</taxon>
        <taxon>Orbiliales</taxon>
        <taxon>Orbiliaceae</taxon>
        <taxon>Dactylellina</taxon>
    </lineage>
</organism>
<reference evidence="3" key="2">
    <citation type="submission" date="2013-04" db="EMBL/GenBank/DDBJ databases">
        <title>Genomic mechanisms accounting for the adaptation to parasitism in nematode-trapping fungi.</title>
        <authorList>
            <person name="Ahren D.G."/>
        </authorList>
    </citation>
    <scope>NUCLEOTIDE SEQUENCE [LARGE SCALE GENOMIC DNA]</scope>
    <source>
        <strain evidence="3">CBS 200.50</strain>
    </source>
</reference>
<reference evidence="2 3" key="1">
    <citation type="journal article" date="2013" name="PLoS Genet.">
        <title>Genomic mechanisms accounting for the adaptation to parasitism in nematode-trapping fungi.</title>
        <authorList>
            <person name="Meerupati T."/>
            <person name="Andersson K.M."/>
            <person name="Friman E."/>
            <person name="Kumar D."/>
            <person name="Tunlid A."/>
            <person name="Ahren D."/>
        </authorList>
    </citation>
    <scope>NUCLEOTIDE SEQUENCE [LARGE SCALE GENOMIC DNA]</scope>
    <source>
        <strain evidence="2 3">CBS 200.50</strain>
    </source>
</reference>
<dbReference type="Proteomes" id="UP000015100">
    <property type="component" value="Unassembled WGS sequence"/>
</dbReference>
<proteinExistence type="predicted"/>
<dbReference type="EMBL" id="AQGS01000063">
    <property type="protein sequence ID" value="EPS43816.1"/>
    <property type="molecule type" value="Genomic_DNA"/>
</dbReference>
<evidence type="ECO:0000256" key="1">
    <source>
        <dbReference type="SAM" id="MobiDB-lite"/>
    </source>
</evidence>
<gene>
    <name evidence="2" type="ORF">H072_2161</name>
</gene>